<dbReference type="KEGG" id="vg:16194453"/>
<dbReference type="Proteomes" id="UP000204498">
    <property type="component" value="Segment"/>
</dbReference>
<dbReference type="RefSeq" id="YP_008058488.1">
    <property type="nucleotide sequence ID" value="NC_021320.1"/>
</dbReference>
<reference evidence="1 2" key="1">
    <citation type="submission" date="2012-12" db="EMBL/GenBank/DDBJ databases">
        <authorList>
            <person name="Sencilo A."/>
            <person name="Jacobs-Sera D."/>
            <person name="Russell D.A."/>
            <person name="Ko C."/>
            <person name="Atanasova N."/>
            <person name="Osterlund E."/>
            <person name="Oksanen H.M."/>
            <person name="Bamford D.H."/>
            <person name="Hatfull G.F."/>
            <person name="Roine E."/>
            <person name="Hendrix R.W."/>
        </authorList>
    </citation>
    <scope>NUCLEOTIDE SEQUENCE [LARGE SCALE GENOMIC DNA]</scope>
</reference>
<proteinExistence type="predicted"/>
<name>R4T8A6_9CAUD</name>
<organism evidence="1 2">
    <name type="scientific">Halorubrum tailed phage 5</name>
    <dbReference type="NCBI Taxonomy" id="2847107"/>
    <lineage>
        <taxon>Viruses</taxon>
        <taxon>Duplodnaviria</taxon>
        <taxon>Heunggongvirae</taxon>
        <taxon>Uroviricota</taxon>
        <taxon>Caudoviricetes</taxon>
        <taxon>Thumleimavirales</taxon>
        <taxon>Hafunaviridae</taxon>
        <taxon>Haloferacalesvirus</taxon>
        <taxon>Haloferacalesvirus pyrstotum</taxon>
        <taxon>Haloferacalesvirus HRTV5</taxon>
    </lineage>
</organism>
<protein>
    <submittedName>
        <fullName evidence="1">Uncharacterized protein</fullName>
    </submittedName>
</protein>
<evidence type="ECO:0000313" key="2">
    <source>
        <dbReference type="Proteomes" id="UP000204498"/>
    </source>
</evidence>
<dbReference type="EMBL" id="KC292022">
    <property type="protein sequence ID" value="AGM11095.1"/>
    <property type="molecule type" value="Genomic_DNA"/>
</dbReference>
<evidence type="ECO:0000313" key="1">
    <source>
        <dbReference type="EMBL" id="AGM11095.1"/>
    </source>
</evidence>
<sequence length="55" mass="6335">MTSRSRGAILFRLGLFSFNRATFEYDYKLEVEQGLAKKPVPILTTHDRPEPTHKA</sequence>
<accession>R4T8A6</accession>
<keyword evidence="2" id="KW-1185">Reference proteome</keyword>
<gene>
    <name evidence="1" type="primary">41</name>
    <name evidence="1" type="ORF">HRTV5_41</name>
</gene>
<dbReference type="GeneID" id="16194453"/>